<accession>A0A7C3FZR0</accession>
<dbReference type="Pfam" id="PF13742">
    <property type="entry name" value="tRNA_anti_2"/>
    <property type="match status" value="1"/>
</dbReference>
<comment type="subunit">
    <text evidence="5">Heterooligomer composed of large and small subunits.</text>
</comment>
<dbReference type="InterPro" id="IPR025824">
    <property type="entry name" value="OB-fold_nuc-bd_dom"/>
</dbReference>
<dbReference type="GO" id="GO:0008855">
    <property type="term" value="F:exodeoxyribonuclease VII activity"/>
    <property type="evidence" value="ECO:0007669"/>
    <property type="project" value="UniProtKB-UniRule"/>
</dbReference>
<keyword evidence="3 5" id="KW-0378">Hydrolase</keyword>
<dbReference type="InterPro" id="IPR003753">
    <property type="entry name" value="Exonuc_VII_L"/>
</dbReference>
<feature type="region of interest" description="Disordered" evidence="7">
    <location>
        <begin position="449"/>
        <end position="478"/>
    </location>
</feature>
<evidence type="ECO:0000256" key="4">
    <source>
        <dbReference type="ARBA" id="ARBA00022839"/>
    </source>
</evidence>
<evidence type="ECO:0000256" key="2">
    <source>
        <dbReference type="ARBA" id="ARBA00022722"/>
    </source>
</evidence>
<proteinExistence type="inferred from homology"/>
<feature type="domain" description="Exonuclease VII large subunit C-terminal" evidence="8">
    <location>
        <begin position="132"/>
        <end position="447"/>
    </location>
</feature>
<keyword evidence="1 5" id="KW-0963">Cytoplasm</keyword>
<feature type="compositionally biased region" description="Basic and acidic residues" evidence="7">
    <location>
        <begin position="467"/>
        <end position="478"/>
    </location>
</feature>
<dbReference type="NCBIfam" id="TIGR00237">
    <property type="entry name" value="xseA"/>
    <property type="match status" value="1"/>
</dbReference>
<comment type="caution">
    <text evidence="10">The sequence shown here is derived from an EMBL/GenBank/DDBJ whole genome shotgun (WGS) entry which is preliminary data.</text>
</comment>
<dbReference type="PANTHER" id="PTHR30008">
    <property type="entry name" value="EXODEOXYRIBONUCLEASE 7 LARGE SUBUNIT"/>
    <property type="match status" value="1"/>
</dbReference>
<dbReference type="CDD" id="cd04489">
    <property type="entry name" value="ExoVII_LU_OBF"/>
    <property type="match status" value="1"/>
</dbReference>
<sequence>MSDSTASDVPSNAHEYSVSELAFSLKRTVEEQYGRVRVRGELGRVVIAKSGHMYVDVKDDKAVIASIMWKGNVSRLSVRPEEGMEVVVEGKLTTYPGRSQYQLVIDRLEPAGVGALMALLEKRKKQFAAEGLFDEGRKKDLPYLPLTIGVVTSPTGAVIRDILHRITDRFGVRVLVWPVLVQGDKAAAQISAAITGFNHMQTSDNLPRPDLLIVARGGGSIEDLWCFNEENVVRAAAASDIPLISAIGHETDWTLLDYVADKRAPTPTGAAEMAVPVYAELLDTVEDYGLRLRRSLHRLVERKNMGLQASRLPKLDTVLSVPRQRLDMSTARLLPALDNNRRTHARALESIGARLRGEVLGKDIARRKENVDWLSRGLRLNIDRLIVQKTDALGRRAGLLEAYSYQGVLARGYALVSNPSGAVVRSAQSLAAGENVKLTFSDGTRQAVIDGAAQTSKTKPKPKKKPSSVDEKKQGDLF</sequence>
<dbReference type="InterPro" id="IPR020579">
    <property type="entry name" value="Exonuc_VII_lsu_C"/>
</dbReference>
<dbReference type="PANTHER" id="PTHR30008:SF0">
    <property type="entry name" value="EXODEOXYRIBONUCLEASE 7 LARGE SUBUNIT"/>
    <property type="match status" value="1"/>
</dbReference>
<evidence type="ECO:0000256" key="3">
    <source>
        <dbReference type="ARBA" id="ARBA00022801"/>
    </source>
</evidence>
<evidence type="ECO:0000259" key="9">
    <source>
        <dbReference type="Pfam" id="PF13742"/>
    </source>
</evidence>
<comment type="subcellular location">
    <subcellularLocation>
        <location evidence="5 6">Cytoplasm</location>
    </subcellularLocation>
</comment>
<protein>
    <recommendedName>
        <fullName evidence="5">Exodeoxyribonuclease 7 large subunit</fullName>
        <ecNumber evidence="5">3.1.11.6</ecNumber>
    </recommendedName>
    <alternativeName>
        <fullName evidence="5">Exodeoxyribonuclease VII large subunit</fullName>
        <shortName evidence="5">Exonuclease VII large subunit</shortName>
    </alternativeName>
</protein>
<evidence type="ECO:0000256" key="7">
    <source>
        <dbReference type="SAM" id="MobiDB-lite"/>
    </source>
</evidence>
<organism evidence="10">
    <name type="scientific">Hellea balneolensis</name>
    <dbReference type="NCBI Taxonomy" id="287478"/>
    <lineage>
        <taxon>Bacteria</taxon>
        <taxon>Pseudomonadati</taxon>
        <taxon>Pseudomonadota</taxon>
        <taxon>Alphaproteobacteria</taxon>
        <taxon>Maricaulales</taxon>
        <taxon>Robiginitomaculaceae</taxon>
        <taxon>Hellea</taxon>
    </lineage>
</organism>
<dbReference type="HAMAP" id="MF_00378">
    <property type="entry name" value="Exonuc_7_L"/>
    <property type="match status" value="1"/>
</dbReference>
<dbReference type="Pfam" id="PF02601">
    <property type="entry name" value="Exonuc_VII_L"/>
    <property type="match status" value="1"/>
</dbReference>
<dbReference type="GO" id="GO:0005737">
    <property type="term" value="C:cytoplasm"/>
    <property type="evidence" value="ECO:0007669"/>
    <property type="project" value="UniProtKB-SubCell"/>
</dbReference>
<evidence type="ECO:0000259" key="8">
    <source>
        <dbReference type="Pfam" id="PF02601"/>
    </source>
</evidence>
<reference evidence="10" key="1">
    <citation type="journal article" date="2020" name="mSystems">
        <title>Genome- and Community-Level Interaction Insights into Carbon Utilization and Element Cycling Functions of Hydrothermarchaeota in Hydrothermal Sediment.</title>
        <authorList>
            <person name="Zhou Z."/>
            <person name="Liu Y."/>
            <person name="Xu W."/>
            <person name="Pan J."/>
            <person name="Luo Z.H."/>
            <person name="Li M."/>
        </authorList>
    </citation>
    <scope>NUCLEOTIDE SEQUENCE [LARGE SCALE GENOMIC DNA]</scope>
    <source>
        <strain evidence="10">HyVt-489</strain>
    </source>
</reference>
<keyword evidence="2 5" id="KW-0540">Nuclease</keyword>
<comment type="catalytic activity">
    <reaction evidence="5 6">
        <text>Exonucleolytic cleavage in either 5'- to 3'- or 3'- to 5'-direction to yield nucleoside 5'-phosphates.</text>
        <dbReference type="EC" id="3.1.11.6"/>
    </reaction>
</comment>
<dbReference type="GO" id="GO:0003676">
    <property type="term" value="F:nucleic acid binding"/>
    <property type="evidence" value="ECO:0007669"/>
    <property type="project" value="InterPro"/>
</dbReference>
<comment type="function">
    <text evidence="5">Bidirectionally degrades single-stranded DNA into large acid-insoluble oligonucleotides, which are then degraded further into small acid-soluble oligonucleotides.</text>
</comment>
<evidence type="ECO:0000313" key="10">
    <source>
        <dbReference type="EMBL" id="HFB55290.1"/>
    </source>
</evidence>
<dbReference type="GO" id="GO:0006308">
    <property type="term" value="P:DNA catabolic process"/>
    <property type="evidence" value="ECO:0007669"/>
    <property type="project" value="UniProtKB-UniRule"/>
</dbReference>
<dbReference type="AlphaFoldDB" id="A0A7C3FZR0"/>
<dbReference type="GO" id="GO:0009318">
    <property type="term" value="C:exodeoxyribonuclease VII complex"/>
    <property type="evidence" value="ECO:0007669"/>
    <property type="project" value="UniProtKB-UniRule"/>
</dbReference>
<dbReference type="Proteomes" id="UP000886042">
    <property type="component" value="Unassembled WGS sequence"/>
</dbReference>
<feature type="domain" description="OB-fold nucleic acid binding" evidence="9">
    <location>
        <begin position="16"/>
        <end position="108"/>
    </location>
</feature>
<evidence type="ECO:0000256" key="1">
    <source>
        <dbReference type="ARBA" id="ARBA00022490"/>
    </source>
</evidence>
<dbReference type="EMBL" id="DRMN01000337">
    <property type="protein sequence ID" value="HFB55290.1"/>
    <property type="molecule type" value="Genomic_DNA"/>
</dbReference>
<keyword evidence="4 5" id="KW-0269">Exonuclease</keyword>
<name>A0A7C3FZR0_9PROT</name>
<evidence type="ECO:0000256" key="6">
    <source>
        <dbReference type="RuleBase" id="RU004355"/>
    </source>
</evidence>
<gene>
    <name evidence="5" type="primary">xseA</name>
    <name evidence="10" type="ORF">ENJ46_05140</name>
</gene>
<dbReference type="EC" id="3.1.11.6" evidence="5"/>
<comment type="similarity">
    <text evidence="5 6">Belongs to the XseA family.</text>
</comment>
<evidence type="ECO:0000256" key="5">
    <source>
        <dbReference type="HAMAP-Rule" id="MF_00378"/>
    </source>
</evidence>